<protein>
    <submittedName>
        <fullName evidence="2">Uncharacterized protein</fullName>
    </submittedName>
</protein>
<dbReference type="AlphaFoldDB" id="A0A8H4ABF7"/>
<evidence type="ECO:0000313" key="2">
    <source>
        <dbReference type="EMBL" id="KAF0473027.1"/>
    </source>
</evidence>
<dbReference type="OrthoDB" id="2426952at2759"/>
<keyword evidence="3" id="KW-1185">Reference proteome</keyword>
<dbReference type="Proteomes" id="UP000439903">
    <property type="component" value="Unassembled WGS sequence"/>
</dbReference>
<proteinExistence type="predicted"/>
<organism evidence="2 3">
    <name type="scientific">Gigaspora margarita</name>
    <dbReference type="NCBI Taxonomy" id="4874"/>
    <lineage>
        <taxon>Eukaryota</taxon>
        <taxon>Fungi</taxon>
        <taxon>Fungi incertae sedis</taxon>
        <taxon>Mucoromycota</taxon>
        <taxon>Glomeromycotina</taxon>
        <taxon>Glomeromycetes</taxon>
        <taxon>Diversisporales</taxon>
        <taxon>Gigasporaceae</taxon>
        <taxon>Gigaspora</taxon>
    </lineage>
</organism>
<dbReference type="EMBL" id="WTPW01000870">
    <property type="protein sequence ID" value="KAF0473027.1"/>
    <property type="molecule type" value="Genomic_DNA"/>
</dbReference>
<evidence type="ECO:0000313" key="3">
    <source>
        <dbReference type="Proteomes" id="UP000439903"/>
    </source>
</evidence>
<feature type="compositionally biased region" description="Polar residues" evidence="1">
    <location>
        <begin position="12"/>
        <end position="25"/>
    </location>
</feature>
<feature type="region of interest" description="Disordered" evidence="1">
    <location>
        <begin position="1"/>
        <end position="25"/>
    </location>
</feature>
<evidence type="ECO:0000256" key="1">
    <source>
        <dbReference type="SAM" id="MobiDB-lite"/>
    </source>
</evidence>
<reference evidence="2 3" key="1">
    <citation type="journal article" date="2019" name="Environ. Microbiol.">
        <title>At the nexus of three kingdoms: the genome of the mycorrhizal fungus Gigaspora margarita provides insights into plant, endobacterial and fungal interactions.</title>
        <authorList>
            <person name="Venice F."/>
            <person name="Ghignone S."/>
            <person name="Salvioli di Fossalunga A."/>
            <person name="Amselem J."/>
            <person name="Novero M."/>
            <person name="Xianan X."/>
            <person name="Sedzielewska Toro K."/>
            <person name="Morin E."/>
            <person name="Lipzen A."/>
            <person name="Grigoriev I.V."/>
            <person name="Henrissat B."/>
            <person name="Martin F.M."/>
            <person name="Bonfante P."/>
        </authorList>
    </citation>
    <scope>NUCLEOTIDE SEQUENCE [LARGE SCALE GENOMIC DNA]</scope>
    <source>
        <strain evidence="2 3">BEG34</strain>
    </source>
</reference>
<gene>
    <name evidence="2" type="ORF">F8M41_024913</name>
</gene>
<accession>A0A8H4ABF7</accession>
<comment type="caution">
    <text evidence="2">The sequence shown here is derived from an EMBL/GenBank/DDBJ whole genome shotgun (WGS) entry which is preliminary data.</text>
</comment>
<name>A0A8H4ABF7_GIGMA</name>
<sequence>MQASVLEGSQFIPFTSPGSSTTLQNQGDKIQANRDFLEELKYLFLRVRNPRKGAFEELVLKIFRCELNSTEGVEYFHIANRHFGDFRNSLVNNVMDLIQIFYYRSIIGHLQKEEILAFVDESATAHVLSQWLNATNIDELKAQNSMRHLCKFIQQAFAINYSSRNIEKMKPLDKLTKDITVPSQNEKTLQAIYVYNLFTSKFICFISHLFHNIFL</sequence>